<dbReference type="Gene3D" id="3.90.70.10">
    <property type="entry name" value="Cysteine proteinases"/>
    <property type="match status" value="1"/>
</dbReference>
<dbReference type="InterPro" id="IPR000668">
    <property type="entry name" value="Peptidase_C1A_C"/>
</dbReference>
<dbReference type="InterPro" id="IPR025661">
    <property type="entry name" value="Pept_asp_AS"/>
</dbReference>
<reference evidence="6" key="2">
    <citation type="submission" date="2021-09" db="EMBL/GenBank/DDBJ databases">
        <authorList>
            <person name="Jia N."/>
            <person name="Wang J."/>
            <person name="Shi W."/>
            <person name="Du L."/>
            <person name="Sun Y."/>
            <person name="Zhan W."/>
            <person name="Jiang J."/>
            <person name="Wang Q."/>
            <person name="Zhang B."/>
            <person name="Ji P."/>
            <person name="Sakyi L.B."/>
            <person name="Cui X."/>
            <person name="Yuan T."/>
            <person name="Jiang B."/>
            <person name="Yang W."/>
            <person name="Lam T.T.-Y."/>
            <person name="Chang Q."/>
            <person name="Ding S."/>
            <person name="Wang X."/>
            <person name="Zhu J."/>
            <person name="Ruan X."/>
            <person name="Zhao L."/>
            <person name="Wei J."/>
            <person name="Que T."/>
            <person name="Du C."/>
            <person name="Cheng J."/>
            <person name="Dai P."/>
            <person name="Han X."/>
            <person name="Huang E."/>
            <person name="Gao Y."/>
            <person name="Liu J."/>
            <person name="Shao H."/>
            <person name="Ye R."/>
            <person name="Li L."/>
            <person name="Wei W."/>
            <person name="Wang X."/>
            <person name="Wang C."/>
            <person name="Huo Q."/>
            <person name="Li W."/>
            <person name="Guo W."/>
            <person name="Chen H."/>
            <person name="Chen S."/>
            <person name="Zhou L."/>
            <person name="Zhou L."/>
            <person name="Ni X."/>
            <person name="Tian J."/>
            <person name="Zhou Y."/>
            <person name="Sheng Y."/>
            <person name="Liu T."/>
            <person name="Pan Y."/>
            <person name="Xia L."/>
            <person name="Li J."/>
            <person name="Zhao F."/>
            <person name="Cao W."/>
        </authorList>
    </citation>
    <scope>NUCLEOTIDE SEQUENCE</scope>
    <source>
        <strain evidence="6">Rsan-2018</strain>
        <tissue evidence="6">Larvae</tissue>
    </source>
</reference>
<comment type="similarity">
    <text evidence="1">Belongs to the peptidase C1 family.</text>
</comment>
<dbReference type="PANTHER" id="PTHR12411">
    <property type="entry name" value="CYSTEINE PROTEASE FAMILY C1-RELATED"/>
    <property type="match status" value="1"/>
</dbReference>
<dbReference type="InterPro" id="IPR038765">
    <property type="entry name" value="Papain-like_cys_pep_sf"/>
</dbReference>
<evidence type="ECO:0000313" key="7">
    <source>
        <dbReference type="Proteomes" id="UP000821837"/>
    </source>
</evidence>
<feature type="domain" description="SMB" evidence="5">
    <location>
        <begin position="41"/>
        <end position="91"/>
    </location>
</feature>
<dbReference type="PROSITE" id="PS50958">
    <property type="entry name" value="SMB_2"/>
    <property type="match status" value="1"/>
</dbReference>
<feature type="chain" id="PRO_5038427506" description="SMB domain-containing protein" evidence="4">
    <location>
        <begin position="29"/>
        <end position="434"/>
    </location>
</feature>
<feature type="region of interest" description="Disordered" evidence="3">
    <location>
        <begin position="183"/>
        <end position="202"/>
    </location>
</feature>
<feature type="region of interest" description="Disordered" evidence="3">
    <location>
        <begin position="413"/>
        <end position="434"/>
    </location>
</feature>
<gene>
    <name evidence="6" type="ORF">HPB52_011429</name>
</gene>
<dbReference type="InterPro" id="IPR025660">
    <property type="entry name" value="Pept_his_AS"/>
</dbReference>
<reference evidence="6" key="1">
    <citation type="journal article" date="2020" name="Cell">
        <title>Large-Scale Comparative Analyses of Tick Genomes Elucidate Their Genetic Diversity and Vector Capacities.</title>
        <authorList>
            <consortium name="Tick Genome and Microbiome Consortium (TIGMIC)"/>
            <person name="Jia N."/>
            <person name="Wang J."/>
            <person name="Shi W."/>
            <person name="Du L."/>
            <person name="Sun Y."/>
            <person name="Zhan W."/>
            <person name="Jiang J.F."/>
            <person name="Wang Q."/>
            <person name="Zhang B."/>
            <person name="Ji P."/>
            <person name="Bell-Sakyi L."/>
            <person name="Cui X.M."/>
            <person name="Yuan T.T."/>
            <person name="Jiang B.G."/>
            <person name="Yang W.F."/>
            <person name="Lam T.T."/>
            <person name="Chang Q.C."/>
            <person name="Ding S.J."/>
            <person name="Wang X.J."/>
            <person name="Zhu J.G."/>
            <person name="Ruan X.D."/>
            <person name="Zhao L."/>
            <person name="Wei J.T."/>
            <person name="Ye R.Z."/>
            <person name="Que T.C."/>
            <person name="Du C.H."/>
            <person name="Zhou Y.H."/>
            <person name="Cheng J.X."/>
            <person name="Dai P.F."/>
            <person name="Guo W.B."/>
            <person name="Han X.H."/>
            <person name="Huang E.J."/>
            <person name="Li L.F."/>
            <person name="Wei W."/>
            <person name="Gao Y.C."/>
            <person name="Liu J.Z."/>
            <person name="Shao H.Z."/>
            <person name="Wang X."/>
            <person name="Wang C.C."/>
            <person name="Yang T.C."/>
            <person name="Huo Q.B."/>
            <person name="Li W."/>
            <person name="Chen H.Y."/>
            <person name="Chen S.E."/>
            <person name="Zhou L.G."/>
            <person name="Ni X.B."/>
            <person name="Tian J.H."/>
            <person name="Sheng Y."/>
            <person name="Liu T."/>
            <person name="Pan Y.S."/>
            <person name="Xia L.Y."/>
            <person name="Li J."/>
            <person name="Zhao F."/>
            <person name="Cao W.C."/>
        </authorList>
    </citation>
    <scope>NUCLEOTIDE SEQUENCE</scope>
    <source>
        <strain evidence="6">Rsan-2018</strain>
    </source>
</reference>
<dbReference type="SMART" id="SM00645">
    <property type="entry name" value="Pept_C1"/>
    <property type="match status" value="1"/>
</dbReference>
<evidence type="ECO:0000256" key="4">
    <source>
        <dbReference type="SAM" id="SignalP"/>
    </source>
</evidence>
<proteinExistence type="inferred from homology"/>
<organism evidence="6 7">
    <name type="scientific">Rhipicephalus sanguineus</name>
    <name type="common">Brown dog tick</name>
    <name type="synonym">Ixodes sanguineus</name>
    <dbReference type="NCBI Taxonomy" id="34632"/>
    <lineage>
        <taxon>Eukaryota</taxon>
        <taxon>Metazoa</taxon>
        <taxon>Ecdysozoa</taxon>
        <taxon>Arthropoda</taxon>
        <taxon>Chelicerata</taxon>
        <taxon>Arachnida</taxon>
        <taxon>Acari</taxon>
        <taxon>Parasitiformes</taxon>
        <taxon>Ixodida</taxon>
        <taxon>Ixodoidea</taxon>
        <taxon>Ixodidae</taxon>
        <taxon>Rhipicephalinae</taxon>
        <taxon>Rhipicephalus</taxon>
        <taxon>Rhipicephalus</taxon>
    </lineage>
</organism>
<keyword evidence="7" id="KW-1185">Reference proteome</keyword>
<name>A0A9D4QDB5_RHISA</name>
<evidence type="ECO:0000259" key="5">
    <source>
        <dbReference type="PROSITE" id="PS50958"/>
    </source>
</evidence>
<evidence type="ECO:0000313" key="6">
    <source>
        <dbReference type="EMBL" id="KAH7976310.1"/>
    </source>
</evidence>
<keyword evidence="4" id="KW-0732">Signal</keyword>
<dbReference type="SUPFAM" id="SSF54001">
    <property type="entry name" value="Cysteine proteinases"/>
    <property type="match status" value="1"/>
</dbReference>
<dbReference type="Proteomes" id="UP000821837">
    <property type="component" value="Chromosome 10"/>
</dbReference>
<sequence length="434" mass="49498">MSSRRTTRPSVPLGQWVLLCCLAASAAAIDPDLVGDFCAARRDPCCRGRMDDCSVPILGTLCYCDVFCERPGNGDCCPDYPRVCKGIIEPPPALVKLTCVVDGVQYYEGQTVNVDCNRWWQATNYSFFQGKLLDEGIRYRLGTHQPERPTAEMSELHLKKREQLPEEFDARIRWSGLVHGVRDQGTAHPLGPSRRQSRGVDKVEVSPQDLMSCLTGGRRVVCQGGHPDRGWRFLVNYGGVSEECYPYEGAHNNASSSCRIPRRRNPIEDAECPTRRTEQKHFSTPPYRVPANEEDIMQEIYANGPVQALMLVKEDLFVYRSGVYRHTRISESLPPEFRRSGWHSVRILGWGVDRSQYRPIKYWLCANSWGHGWGENGYFRIVRGEDESQIESFVLAVWGRSYASYYRQQAAQQREREYDGYPESYPGYPPNDLS</sequence>
<protein>
    <recommendedName>
        <fullName evidence="5">SMB domain-containing protein</fullName>
    </recommendedName>
</protein>
<dbReference type="EMBL" id="JABSTV010001246">
    <property type="protein sequence ID" value="KAH7976310.1"/>
    <property type="molecule type" value="Genomic_DNA"/>
</dbReference>
<dbReference type="InterPro" id="IPR001212">
    <property type="entry name" value="Somatomedin_B_dom"/>
</dbReference>
<evidence type="ECO:0000256" key="1">
    <source>
        <dbReference type="ARBA" id="ARBA00008455"/>
    </source>
</evidence>
<accession>A0A9D4QDB5</accession>
<dbReference type="Pfam" id="PF00112">
    <property type="entry name" value="Peptidase_C1"/>
    <property type="match status" value="1"/>
</dbReference>
<comment type="caution">
    <text evidence="6">The sequence shown here is derived from an EMBL/GenBank/DDBJ whole genome shotgun (WGS) entry which is preliminary data.</text>
</comment>
<dbReference type="AlphaFoldDB" id="A0A9D4QDB5"/>
<dbReference type="InterPro" id="IPR013128">
    <property type="entry name" value="Peptidase_C1A"/>
</dbReference>
<dbReference type="GO" id="GO:0008234">
    <property type="term" value="F:cysteine-type peptidase activity"/>
    <property type="evidence" value="ECO:0007669"/>
    <property type="project" value="InterPro"/>
</dbReference>
<dbReference type="VEuPathDB" id="VectorBase:RSAN_037777"/>
<dbReference type="PROSITE" id="PS00640">
    <property type="entry name" value="THIOL_PROTEASE_ASN"/>
    <property type="match status" value="1"/>
</dbReference>
<evidence type="ECO:0000256" key="2">
    <source>
        <dbReference type="ARBA" id="ARBA00023157"/>
    </source>
</evidence>
<evidence type="ECO:0000256" key="3">
    <source>
        <dbReference type="SAM" id="MobiDB-lite"/>
    </source>
</evidence>
<dbReference type="PROSITE" id="PS00639">
    <property type="entry name" value="THIOL_PROTEASE_HIS"/>
    <property type="match status" value="1"/>
</dbReference>
<dbReference type="GO" id="GO:0006508">
    <property type="term" value="P:proteolysis"/>
    <property type="evidence" value="ECO:0007669"/>
    <property type="project" value="InterPro"/>
</dbReference>
<feature type="signal peptide" evidence="4">
    <location>
        <begin position="1"/>
        <end position="28"/>
    </location>
</feature>
<keyword evidence="2" id="KW-1015">Disulfide bond</keyword>